<dbReference type="AlphaFoldDB" id="A0A8B8M7E2"/>
<reference evidence="2" key="2">
    <citation type="submission" date="2025-08" db="UniProtKB">
        <authorList>
            <consortium name="RefSeq"/>
        </authorList>
    </citation>
    <scope>IDENTIFICATION</scope>
    <source>
        <tissue evidence="2">Young leaves</tissue>
    </source>
</reference>
<organism evidence="1 2">
    <name type="scientific">Abrus precatorius</name>
    <name type="common">Indian licorice</name>
    <name type="synonym">Glycine abrus</name>
    <dbReference type="NCBI Taxonomy" id="3816"/>
    <lineage>
        <taxon>Eukaryota</taxon>
        <taxon>Viridiplantae</taxon>
        <taxon>Streptophyta</taxon>
        <taxon>Embryophyta</taxon>
        <taxon>Tracheophyta</taxon>
        <taxon>Spermatophyta</taxon>
        <taxon>Magnoliopsida</taxon>
        <taxon>eudicotyledons</taxon>
        <taxon>Gunneridae</taxon>
        <taxon>Pentapetalae</taxon>
        <taxon>rosids</taxon>
        <taxon>fabids</taxon>
        <taxon>Fabales</taxon>
        <taxon>Fabaceae</taxon>
        <taxon>Papilionoideae</taxon>
        <taxon>50 kb inversion clade</taxon>
        <taxon>NPAAA clade</taxon>
        <taxon>indigoferoid/millettioid clade</taxon>
        <taxon>Abreae</taxon>
        <taxon>Abrus</taxon>
    </lineage>
</organism>
<proteinExistence type="predicted"/>
<dbReference type="OrthoDB" id="1432089at2759"/>
<dbReference type="GeneID" id="113871552"/>
<dbReference type="RefSeq" id="XP_027364445.1">
    <property type="nucleotide sequence ID" value="XM_027508644.1"/>
</dbReference>
<dbReference type="KEGG" id="aprc:113871552"/>
<evidence type="ECO:0000313" key="2">
    <source>
        <dbReference type="RefSeq" id="XP_027364445.1"/>
    </source>
</evidence>
<keyword evidence="1" id="KW-1185">Reference proteome</keyword>
<sequence>MGVLATGNLCVVVNVYALCRLSEKRKLWDDLLMTRMGFGKFMWCILSDFNAVRQVKEKKGCQGDGFIQVLSRDVSDHYPIILKHKVVNWVVEVVEVVEEAWKRDITLPWAAQRASQRLRNVKIALKKWNIEVFGNVDQVISDLTTELSLIDDKNSVMELSDVKKKRQHMLVGDIWKARKNRKSLIAQKARVRWGKEGDLNTKFFHLCVNGRRRRNNIPALQIGERCVEEVNEIKAGVVSYFAAHFSSRSWLQPTIDINNLPRVFVIRMRSLLMLFRRRKWEG</sequence>
<evidence type="ECO:0000313" key="1">
    <source>
        <dbReference type="Proteomes" id="UP000694853"/>
    </source>
</evidence>
<dbReference type="Proteomes" id="UP000694853">
    <property type="component" value="Unplaced"/>
</dbReference>
<accession>A0A8B8M7E2</accession>
<reference evidence="1" key="1">
    <citation type="journal article" date="2019" name="Toxins">
        <title>Detection of Abrin-Like and Prepropulchellin-Like Toxin Genes and Transcripts Using Whole Genome Sequencing and Full-Length Transcript Sequencing of Abrus precatorius.</title>
        <authorList>
            <person name="Hovde B.T."/>
            <person name="Daligault H.E."/>
            <person name="Hanschen E.R."/>
            <person name="Kunde Y.A."/>
            <person name="Johnson M.B."/>
            <person name="Starkenburg S.R."/>
            <person name="Johnson S.L."/>
        </authorList>
    </citation>
    <scope>NUCLEOTIDE SEQUENCE [LARGE SCALE GENOMIC DNA]</scope>
</reference>
<gene>
    <name evidence="2" type="primary">LOC113871552</name>
</gene>
<protein>
    <submittedName>
        <fullName evidence="2">Uncharacterized protein LOC113871552</fullName>
    </submittedName>
</protein>
<name>A0A8B8M7E2_ABRPR</name>